<evidence type="ECO:0000313" key="1">
    <source>
        <dbReference type="EMBL" id="NQS77834.1"/>
    </source>
</evidence>
<gene>
    <name evidence="1" type="ORF">HQQ74_03820</name>
</gene>
<dbReference type="RefSeq" id="WP_074175524.1">
    <property type="nucleotide sequence ID" value="NZ_JAHAVR010000008.1"/>
</dbReference>
<comment type="caution">
    <text evidence="1">The sequence shown here is derived from an EMBL/GenBank/DDBJ whole genome shotgun (WGS) entry which is preliminary data.</text>
</comment>
<protein>
    <submittedName>
        <fullName evidence="1">Uncharacterized protein</fullName>
    </submittedName>
</protein>
<accession>A0A8T7H8W0</accession>
<dbReference type="AlphaFoldDB" id="A0A8T7H8W0"/>
<dbReference type="EMBL" id="JABMJE010000034">
    <property type="protein sequence ID" value="NQS77834.1"/>
    <property type="molecule type" value="Genomic_DNA"/>
</dbReference>
<name>A0A8T7H8W0_9EURY</name>
<sequence>MTEPGTLTHGAGGALYISVDAEAYRIEAEDAKNLLFYGRVIPITQERSRATPGGILVSEIAIEGHAAMNASGRAVMLHTRVGSYIIPLISFQRVARGEAISAPLFPLLPEVGL</sequence>
<proteinExistence type="predicted"/>
<reference evidence="1" key="1">
    <citation type="submission" date="2020-05" db="EMBL/GenBank/DDBJ databases">
        <title>The first insight into the ecology of ammonia-tolerant syntrophic propionate oxidizing bacteria.</title>
        <authorList>
            <person name="Singh A."/>
            <person name="Schnurer A."/>
            <person name="Westerholm M."/>
        </authorList>
    </citation>
    <scope>NUCLEOTIDE SEQUENCE</scope>
    <source>
        <strain evidence="1">MAG54</strain>
    </source>
</reference>
<evidence type="ECO:0000313" key="2">
    <source>
        <dbReference type="Proteomes" id="UP000737555"/>
    </source>
</evidence>
<organism evidence="1 2">
    <name type="scientific">Methanoculleus bourgensis</name>
    <dbReference type="NCBI Taxonomy" id="83986"/>
    <lineage>
        <taxon>Archaea</taxon>
        <taxon>Methanobacteriati</taxon>
        <taxon>Methanobacteriota</taxon>
        <taxon>Stenosarchaea group</taxon>
        <taxon>Methanomicrobia</taxon>
        <taxon>Methanomicrobiales</taxon>
        <taxon>Methanomicrobiaceae</taxon>
        <taxon>Methanoculleus</taxon>
    </lineage>
</organism>
<dbReference type="Proteomes" id="UP000737555">
    <property type="component" value="Unassembled WGS sequence"/>
</dbReference>